<evidence type="ECO:0000313" key="9">
    <source>
        <dbReference type="Proteomes" id="UP001234343"/>
    </source>
</evidence>
<protein>
    <recommendedName>
        <fullName evidence="3">tRNA (guanine(46)-N(7))-methyltransferase</fullName>
        <ecNumber evidence="3">2.1.1.33</ecNumber>
    </recommendedName>
</protein>
<keyword evidence="9" id="KW-1185">Reference proteome</keyword>
<dbReference type="Pfam" id="PF02390">
    <property type="entry name" value="Methyltransf_4"/>
    <property type="match status" value="1"/>
</dbReference>
<accession>A0ABT7SYL8</accession>
<keyword evidence="6" id="KW-0949">S-adenosyl-L-methionine</keyword>
<dbReference type="SUPFAM" id="SSF53335">
    <property type="entry name" value="S-adenosyl-L-methionine-dependent methyltransferases"/>
    <property type="match status" value="1"/>
</dbReference>
<comment type="catalytic activity">
    <reaction evidence="1">
        <text>guanosine(46) in tRNA + S-adenosyl-L-methionine = N(7)-methylguanosine(46) in tRNA + S-adenosyl-L-homocysteine</text>
        <dbReference type="Rhea" id="RHEA:42708"/>
        <dbReference type="Rhea" id="RHEA-COMP:10188"/>
        <dbReference type="Rhea" id="RHEA-COMP:10189"/>
        <dbReference type="ChEBI" id="CHEBI:57856"/>
        <dbReference type="ChEBI" id="CHEBI:59789"/>
        <dbReference type="ChEBI" id="CHEBI:74269"/>
        <dbReference type="ChEBI" id="CHEBI:74480"/>
        <dbReference type="EC" id="2.1.1.33"/>
    </reaction>
</comment>
<keyword evidence="7" id="KW-0819">tRNA processing</keyword>
<evidence type="ECO:0000313" key="8">
    <source>
        <dbReference type="EMBL" id="MDM7861278.1"/>
    </source>
</evidence>
<dbReference type="CDD" id="cd02440">
    <property type="entry name" value="AdoMet_MTases"/>
    <property type="match status" value="1"/>
</dbReference>
<dbReference type="InterPro" id="IPR029063">
    <property type="entry name" value="SAM-dependent_MTases_sf"/>
</dbReference>
<dbReference type="InterPro" id="IPR003358">
    <property type="entry name" value="tRNA_(Gua-N-7)_MeTrfase_Trmb"/>
</dbReference>
<dbReference type="EC" id="2.1.1.33" evidence="3"/>
<evidence type="ECO:0000256" key="4">
    <source>
        <dbReference type="ARBA" id="ARBA00022603"/>
    </source>
</evidence>
<comment type="caution">
    <text evidence="8">The sequence shown here is derived from an EMBL/GenBank/DDBJ whole genome shotgun (WGS) entry which is preliminary data.</text>
</comment>
<evidence type="ECO:0000256" key="2">
    <source>
        <dbReference type="ARBA" id="ARBA00003015"/>
    </source>
</evidence>
<keyword evidence="4 8" id="KW-0489">Methyltransferase</keyword>
<evidence type="ECO:0000256" key="6">
    <source>
        <dbReference type="ARBA" id="ARBA00022691"/>
    </source>
</evidence>
<reference evidence="8 9" key="1">
    <citation type="submission" date="2023-06" db="EMBL/GenBank/DDBJ databases">
        <title>Alteromonas sp. ASW11-36 isolated from intertidal sand.</title>
        <authorList>
            <person name="Li Y."/>
        </authorList>
    </citation>
    <scope>NUCLEOTIDE SEQUENCE [LARGE SCALE GENOMIC DNA]</scope>
    <source>
        <strain evidence="8 9">ASW11-36</strain>
    </source>
</reference>
<evidence type="ECO:0000256" key="1">
    <source>
        <dbReference type="ARBA" id="ARBA00000142"/>
    </source>
</evidence>
<evidence type="ECO:0000256" key="3">
    <source>
        <dbReference type="ARBA" id="ARBA00011977"/>
    </source>
</evidence>
<dbReference type="Proteomes" id="UP001234343">
    <property type="component" value="Unassembled WGS sequence"/>
</dbReference>
<name>A0ABT7SYL8_9ALTE</name>
<sequence>MSYSVRPINTTQTEVHDKLEEYVKRYQQAPRRRPVSEHTQLAFDAAIEWLGDWQGPIIFDSCCGVGESTAVIAAQYPDAKVIGIDKSAARLAKHTSYTNASSNYQVIRADVNDFWYLAQQHGIKLSHHFLLYPNPYPKPGQIQKRWHAGPAMPDFIALGGTIEVRSNWRLLLEEFRLALIIYGIESELTAVSGEPMTPFERKYLLSGQDCWRLVTQHRM</sequence>
<evidence type="ECO:0000256" key="5">
    <source>
        <dbReference type="ARBA" id="ARBA00022679"/>
    </source>
</evidence>
<proteinExistence type="predicted"/>
<organism evidence="8 9">
    <name type="scientific">Alteromonas arenosi</name>
    <dbReference type="NCBI Taxonomy" id="3055817"/>
    <lineage>
        <taxon>Bacteria</taxon>
        <taxon>Pseudomonadati</taxon>
        <taxon>Pseudomonadota</taxon>
        <taxon>Gammaproteobacteria</taxon>
        <taxon>Alteromonadales</taxon>
        <taxon>Alteromonadaceae</taxon>
        <taxon>Alteromonas/Salinimonas group</taxon>
        <taxon>Alteromonas</taxon>
    </lineage>
</organism>
<evidence type="ECO:0000256" key="7">
    <source>
        <dbReference type="ARBA" id="ARBA00022694"/>
    </source>
</evidence>
<comment type="function">
    <text evidence="2">Catalyzes the formation of N(7)-methylguanine at position 46 (m7G46) in tRNA.</text>
</comment>
<keyword evidence="5" id="KW-0808">Transferase</keyword>
<dbReference type="GO" id="GO:0032259">
    <property type="term" value="P:methylation"/>
    <property type="evidence" value="ECO:0007669"/>
    <property type="project" value="UniProtKB-KW"/>
</dbReference>
<dbReference type="GO" id="GO:0008168">
    <property type="term" value="F:methyltransferase activity"/>
    <property type="evidence" value="ECO:0007669"/>
    <property type="project" value="UniProtKB-KW"/>
</dbReference>
<dbReference type="EMBL" id="JAUCBP010000010">
    <property type="protein sequence ID" value="MDM7861278.1"/>
    <property type="molecule type" value="Genomic_DNA"/>
</dbReference>
<gene>
    <name evidence="8" type="ORF">QTP81_11795</name>
</gene>
<dbReference type="PROSITE" id="PS51625">
    <property type="entry name" value="SAM_MT_TRMB"/>
    <property type="match status" value="1"/>
</dbReference>
<dbReference type="Gene3D" id="3.40.50.150">
    <property type="entry name" value="Vaccinia Virus protein VP39"/>
    <property type="match status" value="1"/>
</dbReference>